<dbReference type="GO" id="GO:0035556">
    <property type="term" value="P:intracellular signal transduction"/>
    <property type="evidence" value="ECO:0007669"/>
    <property type="project" value="InterPro"/>
</dbReference>
<dbReference type="GO" id="GO:0006171">
    <property type="term" value="P:cAMP biosynthetic process"/>
    <property type="evidence" value="ECO:0007669"/>
    <property type="project" value="TreeGrafter"/>
</dbReference>
<proteinExistence type="predicted"/>
<dbReference type="PANTHER" id="PTHR43081:SF19">
    <property type="entry name" value="PH-SENSITIVE ADENYLATE CYCLASE RV1264"/>
    <property type="match status" value="1"/>
</dbReference>
<dbReference type="PANTHER" id="PTHR43081">
    <property type="entry name" value="ADENYLATE CYCLASE, TERMINAL-DIFFERENTIATION SPECIFIC-RELATED"/>
    <property type="match status" value="1"/>
</dbReference>
<protein>
    <submittedName>
        <fullName evidence="3">Adenylate cyclase, class 3</fullName>
    </submittedName>
</protein>
<evidence type="ECO:0000313" key="4">
    <source>
        <dbReference type="Proteomes" id="UP000199569"/>
    </source>
</evidence>
<dbReference type="STRING" id="549386.SAMN02927923_01564"/>
<dbReference type="CDD" id="cd07302">
    <property type="entry name" value="CHD"/>
    <property type="match status" value="1"/>
</dbReference>
<dbReference type="AlphaFoldDB" id="A0A1G5GM60"/>
<keyword evidence="1" id="KW-1133">Transmembrane helix</keyword>
<dbReference type="Pfam" id="PF00211">
    <property type="entry name" value="Guanylate_cyc"/>
    <property type="match status" value="1"/>
</dbReference>
<dbReference type="EMBL" id="FMVJ01000004">
    <property type="protein sequence ID" value="SCY52564.1"/>
    <property type="molecule type" value="Genomic_DNA"/>
</dbReference>
<name>A0A1G5GM60_9HYPH</name>
<dbReference type="InterPro" id="IPR001054">
    <property type="entry name" value="A/G_cyclase"/>
</dbReference>
<dbReference type="Gene3D" id="3.30.70.1230">
    <property type="entry name" value="Nucleotide cyclase"/>
    <property type="match status" value="1"/>
</dbReference>
<sequence length="448" mass="49706">MHSRLKRRTATILASDVVSFSRLIAEDEEETLRRLTAYHRACETFVTRHGGRIFNTAGDSIMCEFETPLNAVRAAIDIQEAIRTRNLSYPPQRWLQFRIGISMGEVADRNGDLLGMAVNLAARLEKLARPGGVCVSQAVHQTVAGEVSVPFVDLGERSVKNIPDPVRTFAIAWPGTEIDAERTPAIPLLKRESVLWLGGACLVMALLAGAGLSGWHFAMSRDRTGFTAAHPSPAQQVAQGLVLSTNPAETFSRLSQKGGLIEDAKSAPGLYYKALLFEAKGETSGAHRAYYNLARMGLEFIDPHLRYAALVREHEGAAMTRQVYAELHEDAPTRATALLHALQFEGEERKAKIRSLVAEHPDFAPAYYFLAEEHSEERRGGRQSLHDRQVELAALAEFLTAHREGRLDDFFLDHAVVTDWVERARKKSEKLEGQLKSASAEALTIFRR</sequence>
<dbReference type="Proteomes" id="UP000199569">
    <property type="component" value="Unassembled WGS sequence"/>
</dbReference>
<keyword evidence="1" id="KW-0472">Membrane</keyword>
<organism evidence="3 4">
    <name type="scientific">Microvirga guangxiensis</name>
    <dbReference type="NCBI Taxonomy" id="549386"/>
    <lineage>
        <taxon>Bacteria</taxon>
        <taxon>Pseudomonadati</taxon>
        <taxon>Pseudomonadota</taxon>
        <taxon>Alphaproteobacteria</taxon>
        <taxon>Hyphomicrobiales</taxon>
        <taxon>Methylobacteriaceae</taxon>
        <taxon>Microvirga</taxon>
    </lineage>
</organism>
<dbReference type="SUPFAM" id="SSF55073">
    <property type="entry name" value="Nucleotide cyclase"/>
    <property type="match status" value="1"/>
</dbReference>
<dbReference type="SMART" id="SM00044">
    <property type="entry name" value="CYCc"/>
    <property type="match status" value="1"/>
</dbReference>
<accession>A0A1G5GM60</accession>
<dbReference type="GO" id="GO:0004016">
    <property type="term" value="F:adenylate cyclase activity"/>
    <property type="evidence" value="ECO:0007669"/>
    <property type="project" value="UniProtKB-ARBA"/>
</dbReference>
<dbReference type="InterPro" id="IPR050697">
    <property type="entry name" value="Adenylyl/Guanylyl_Cyclase_3/4"/>
</dbReference>
<feature type="domain" description="Guanylate cyclase" evidence="2">
    <location>
        <begin position="11"/>
        <end position="125"/>
    </location>
</feature>
<gene>
    <name evidence="3" type="ORF">SAMN02927923_01564</name>
</gene>
<feature type="transmembrane region" description="Helical" evidence="1">
    <location>
        <begin position="194"/>
        <end position="218"/>
    </location>
</feature>
<keyword evidence="4" id="KW-1185">Reference proteome</keyword>
<keyword evidence="1" id="KW-0812">Transmembrane</keyword>
<evidence type="ECO:0000259" key="2">
    <source>
        <dbReference type="PROSITE" id="PS50125"/>
    </source>
</evidence>
<evidence type="ECO:0000256" key="1">
    <source>
        <dbReference type="SAM" id="Phobius"/>
    </source>
</evidence>
<evidence type="ECO:0000313" key="3">
    <source>
        <dbReference type="EMBL" id="SCY52564.1"/>
    </source>
</evidence>
<reference evidence="3 4" key="1">
    <citation type="submission" date="2016-10" db="EMBL/GenBank/DDBJ databases">
        <authorList>
            <person name="de Groot N.N."/>
        </authorList>
    </citation>
    <scope>NUCLEOTIDE SEQUENCE [LARGE SCALE GENOMIC DNA]</scope>
    <source>
        <strain evidence="3 4">CGMCC 1.7666</strain>
    </source>
</reference>
<dbReference type="InterPro" id="IPR029787">
    <property type="entry name" value="Nucleotide_cyclase"/>
</dbReference>
<dbReference type="PROSITE" id="PS50125">
    <property type="entry name" value="GUANYLATE_CYCLASE_2"/>
    <property type="match status" value="1"/>
</dbReference>